<dbReference type="PANTHER" id="PTHR43547:SF2">
    <property type="entry name" value="HYBRID SIGNAL TRANSDUCTION HISTIDINE KINASE C"/>
    <property type="match status" value="1"/>
</dbReference>
<dbReference type="SUPFAM" id="SSF63829">
    <property type="entry name" value="Calcium-dependent phosphotriesterase"/>
    <property type="match status" value="1"/>
</dbReference>
<organism evidence="13 14">
    <name type="scientific">Seonamhaeicola maritimus</name>
    <dbReference type="NCBI Taxonomy" id="2591822"/>
    <lineage>
        <taxon>Bacteria</taxon>
        <taxon>Pseudomonadati</taxon>
        <taxon>Bacteroidota</taxon>
        <taxon>Flavobacteriia</taxon>
        <taxon>Flavobacteriales</taxon>
        <taxon>Flavobacteriaceae</taxon>
    </lineage>
</organism>
<dbReference type="Gene3D" id="2.130.10.10">
    <property type="entry name" value="YVTN repeat-like/Quinoprotein amine dehydrogenase"/>
    <property type="match status" value="3"/>
</dbReference>
<dbReference type="CDD" id="cd17574">
    <property type="entry name" value="REC_OmpR"/>
    <property type="match status" value="1"/>
</dbReference>
<dbReference type="CDD" id="cd00082">
    <property type="entry name" value="HisKA"/>
    <property type="match status" value="1"/>
</dbReference>
<dbReference type="InterPro" id="IPR013783">
    <property type="entry name" value="Ig-like_fold"/>
</dbReference>
<dbReference type="InterPro" id="IPR036097">
    <property type="entry name" value="HisK_dim/P_sf"/>
</dbReference>
<proteinExistence type="predicted"/>
<feature type="transmembrane region" description="Helical" evidence="8">
    <location>
        <begin position="816"/>
        <end position="837"/>
    </location>
</feature>
<dbReference type="InterPro" id="IPR001789">
    <property type="entry name" value="Sig_transdc_resp-reg_receiver"/>
</dbReference>
<dbReference type="InterPro" id="IPR009057">
    <property type="entry name" value="Homeodomain-like_sf"/>
</dbReference>
<keyword evidence="14" id="KW-1185">Reference proteome</keyword>
<keyword evidence="8" id="KW-1133">Transmembrane helix</keyword>
<dbReference type="InterPro" id="IPR015943">
    <property type="entry name" value="WD40/YVTN_repeat-like_dom_sf"/>
</dbReference>
<evidence type="ECO:0000256" key="4">
    <source>
        <dbReference type="ARBA" id="ARBA00023015"/>
    </source>
</evidence>
<dbReference type="PROSITE" id="PS01124">
    <property type="entry name" value="HTH_ARAC_FAMILY_2"/>
    <property type="match status" value="1"/>
</dbReference>
<dbReference type="FunFam" id="3.40.50.2300:FF:000138">
    <property type="entry name" value="Two-component system sensor histidine kinase/response regulator"/>
    <property type="match status" value="1"/>
</dbReference>
<evidence type="ECO:0000256" key="8">
    <source>
        <dbReference type="SAM" id="Phobius"/>
    </source>
</evidence>
<dbReference type="Pfam" id="PF12833">
    <property type="entry name" value="HTH_18"/>
    <property type="match status" value="1"/>
</dbReference>
<dbReference type="FunFam" id="1.10.287.130:FF:000045">
    <property type="entry name" value="Two-component system sensor histidine kinase/response regulator"/>
    <property type="match status" value="1"/>
</dbReference>
<evidence type="ECO:0000256" key="5">
    <source>
        <dbReference type="ARBA" id="ARBA00023125"/>
    </source>
</evidence>
<dbReference type="Pfam" id="PF00072">
    <property type="entry name" value="Response_reg"/>
    <property type="match status" value="1"/>
</dbReference>
<comment type="caution">
    <text evidence="13">The sequence shown here is derived from an EMBL/GenBank/DDBJ whole genome shotgun (WGS) entry which is preliminary data.</text>
</comment>
<dbReference type="SUPFAM" id="SSF55874">
    <property type="entry name" value="ATPase domain of HSP90 chaperone/DNA topoisomerase II/histidine kinase"/>
    <property type="match status" value="1"/>
</dbReference>
<dbReference type="InterPro" id="IPR036890">
    <property type="entry name" value="HATPase_C_sf"/>
</dbReference>
<evidence type="ECO:0000256" key="2">
    <source>
        <dbReference type="ARBA" id="ARBA00012438"/>
    </source>
</evidence>
<protein>
    <recommendedName>
        <fullName evidence="2">histidine kinase</fullName>
        <ecNumber evidence="2">2.7.13.3</ecNumber>
    </recommendedName>
</protein>
<dbReference type="Gene3D" id="1.10.10.60">
    <property type="entry name" value="Homeodomain-like"/>
    <property type="match status" value="1"/>
</dbReference>
<dbReference type="CDD" id="cd00075">
    <property type="entry name" value="HATPase"/>
    <property type="match status" value="1"/>
</dbReference>
<dbReference type="SMART" id="SM00387">
    <property type="entry name" value="HATPase_c"/>
    <property type="match status" value="1"/>
</dbReference>
<dbReference type="SUPFAM" id="SSF47384">
    <property type="entry name" value="Homodimeric domain of signal transducing histidine kinase"/>
    <property type="match status" value="1"/>
</dbReference>
<name>A0A5C7GKZ4_9FLAO</name>
<dbReference type="GO" id="GO:0043565">
    <property type="term" value="F:sequence-specific DNA binding"/>
    <property type="evidence" value="ECO:0007669"/>
    <property type="project" value="InterPro"/>
</dbReference>
<dbReference type="SUPFAM" id="SSF52172">
    <property type="entry name" value="CheY-like"/>
    <property type="match status" value="1"/>
</dbReference>
<evidence type="ECO:0000259" key="12">
    <source>
        <dbReference type="PROSITE" id="PS50110"/>
    </source>
</evidence>
<evidence type="ECO:0000256" key="3">
    <source>
        <dbReference type="ARBA" id="ARBA00022553"/>
    </source>
</evidence>
<dbReference type="EC" id="2.7.13.3" evidence="2"/>
<evidence type="ECO:0000259" key="11">
    <source>
        <dbReference type="PROSITE" id="PS50109"/>
    </source>
</evidence>
<evidence type="ECO:0000256" key="6">
    <source>
        <dbReference type="ARBA" id="ARBA00023163"/>
    </source>
</evidence>
<dbReference type="Pfam" id="PF07494">
    <property type="entry name" value="Reg_prop"/>
    <property type="match status" value="3"/>
</dbReference>
<dbReference type="SMART" id="SM00448">
    <property type="entry name" value="REC"/>
    <property type="match status" value="1"/>
</dbReference>
<dbReference type="InterPro" id="IPR011123">
    <property type="entry name" value="Y_Y_Y"/>
</dbReference>
<evidence type="ECO:0000256" key="7">
    <source>
        <dbReference type="PROSITE-ProRule" id="PRU00169"/>
    </source>
</evidence>
<dbReference type="PROSITE" id="PS50109">
    <property type="entry name" value="HIS_KIN"/>
    <property type="match status" value="1"/>
</dbReference>
<gene>
    <name evidence="13" type="ORF">FUA22_03835</name>
</gene>
<accession>A0A5C7GKZ4</accession>
<dbReference type="Proteomes" id="UP000321080">
    <property type="component" value="Unassembled WGS sequence"/>
</dbReference>
<dbReference type="Gene3D" id="3.40.50.2300">
    <property type="match status" value="1"/>
</dbReference>
<keyword evidence="9" id="KW-0732">Signal</keyword>
<feature type="domain" description="Response regulatory" evidence="12">
    <location>
        <begin position="1143"/>
        <end position="1258"/>
    </location>
</feature>
<comment type="catalytic activity">
    <reaction evidence="1">
        <text>ATP + protein L-histidine = ADP + protein N-phospho-L-histidine.</text>
        <dbReference type="EC" id="2.7.13.3"/>
    </reaction>
</comment>
<keyword evidence="3 7" id="KW-0597">Phosphoprotein</keyword>
<feature type="domain" description="Histidine kinase" evidence="11">
    <location>
        <begin position="859"/>
        <end position="1090"/>
    </location>
</feature>
<dbReference type="InterPro" id="IPR003594">
    <property type="entry name" value="HATPase_dom"/>
</dbReference>
<dbReference type="InterPro" id="IPR011110">
    <property type="entry name" value="Reg_prop"/>
</dbReference>
<feature type="domain" description="HTH araC/xylS-type" evidence="10">
    <location>
        <begin position="1292"/>
        <end position="1391"/>
    </location>
</feature>
<dbReference type="InterPro" id="IPR005467">
    <property type="entry name" value="His_kinase_dom"/>
</dbReference>
<dbReference type="EMBL" id="VRKQ01000008">
    <property type="protein sequence ID" value="TXG39028.1"/>
    <property type="molecule type" value="Genomic_DNA"/>
</dbReference>
<dbReference type="Pfam" id="PF00512">
    <property type="entry name" value="HisKA"/>
    <property type="match status" value="1"/>
</dbReference>
<keyword evidence="6" id="KW-0804">Transcription</keyword>
<dbReference type="PRINTS" id="PR00344">
    <property type="entry name" value="BCTRLSENSOR"/>
</dbReference>
<dbReference type="InterPro" id="IPR018062">
    <property type="entry name" value="HTH_AraC-typ_CS"/>
</dbReference>
<reference evidence="13 14" key="1">
    <citation type="submission" date="2019-08" db="EMBL/GenBank/DDBJ databases">
        <title>Seonamhaeicola sediminis sp. nov., isolated from marine sediment.</title>
        <authorList>
            <person name="Cao W.R."/>
        </authorList>
    </citation>
    <scope>NUCLEOTIDE SEQUENCE [LARGE SCALE GENOMIC DNA]</scope>
    <source>
        <strain evidence="13 14">1505</strain>
    </source>
</reference>
<dbReference type="InterPro" id="IPR003661">
    <property type="entry name" value="HisK_dim/P_dom"/>
</dbReference>
<dbReference type="Gene3D" id="2.60.40.10">
    <property type="entry name" value="Immunoglobulins"/>
    <property type="match status" value="1"/>
</dbReference>
<dbReference type="PROSITE" id="PS50110">
    <property type="entry name" value="RESPONSE_REGULATORY"/>
    <property type="match status" value="1"/>
</dbReference>
<dbReference type="InterPro" id="IPR004358">
    <property type="entry name" value="Sig_transdc_His_kin-like_C"/>
</dbReference>
<dbReference type="Pfam" id="PF07495">
    <property type="entry name" value="Y_Y_Y"/>
    <property type="match status" value="1"/>
</dbReference>
<dbReference type="Gene3D" id="3.30.565.10">
    <property type="entry name" value="Histidine kinase-like ATPase, C-terminal domain"/>
    <property type="match status" value="1"/>
</dbReference>
<keyword evidence="8" id="KW-0472">Membrane</keyword>
<evidence type="ECO:0000256" key="1">
    <source>
        <dbReference type="ARBA" id="ARBA00000085"/>
    </source>
</evidence>
<keyword evidence="5" id="KW-0238">DNA-binding</keyword>
<dbReference type="Gene3D" id="1.10.287.130">
    <property type="match status" value="1"/>
</dbReference>
<dbReference type="InterPro" id="IPR011006">
    <property type="entry name" value="CheY-like_superfamily"/>
</dbReference>
<dbReference type="SUPFAM" id="SSF101898">
    <property type="entry name" value="NHL repeat"/>
    <property type="match status" value="1"/>
</dbReference>
<feature type="chain" id="PRO_5022944695" description="histidine kinase" evidence="9">
    <location>
        <begin position="21"/>
        <end position="1400"/>
    </location>
</feature>
<dbReference type="PANTHER" id="PTHR43547">
    <property type="entry name" value="TWO-COMPONENT HISTIDINE KINASE"/>
    <property type="match status" value="1"/>
</dbReference>
<dbReference type="OrthoDB" id="358279at2"/>
<keyword evidence="8" id="KW-0812">Transmembrane</keyword>
<dbReference type="SMART" id="SM00388">
    <property type="entry name" value="HisKA"/>
    <property type="match status" value="1"/>
</dbReference>
<feature type="modified residue" description="4-aspartylphosphate" evidence="7">
    <location>
        <position position="1191"/>
    </location>
</feature>
<dbReference type="SUPFAM" id="SSF46689">
    <property type="entry name" value="Homeodomain-like"/>
    <property type="match status" value="1"/>
</dbReference>
<dbReference type="Pfam" id="PF02518">
    <property type="entry name" value="HATPase_c"/>
    <property type="match status" value="1"/>
</dbReference>
<evidence type="ECO:0000313" key="14">
    <source>
        <dbReference type="Proteomes" id="UP000321080"/>
    </source>
</evidence>
<evidence type="ECO:0000313" key="13">
    <source>
        <dbReference type="EMBL" id="TXG39028.1"/>
    </source>
</evidence>
<sequence length="1400" mass="159549">MRIKAFFSISFFLMCLVLSAQFNNVKFENLDTTEGLSSSTCFEIFQDREGFLWFGTIDGLNKYNGYEFEIYRSAISDPNSISNNRVNVIKEDNEGNLWIGTNNGLNLYNKGTKKFIRIDLYKQLSLSSSPQKIINDLLYDEINNHLWVATNNGIIKIVLQDDNINSENFKFSYYINEESNFNSIDNNNVNIILKDKNENIWAGTNGSHLNKYNSQEDNFDRVYIWNKKPYELNHLPKKVFIDADGDFLIGNDLSNLVLWNRSNNTFDHISIVEKSTPILGIYQDKNGLFWVTTDVNGIYLFEKGQYKVKQHIVNNISDPFSLPNNKPSKVFEDKDGIYWIGSYDKGVSKLDPSKYTFGHYYYKPGKTGGMSEKTAQSVLEDSKNRIWISTYNGGLNLFNEKENTFTHFGNNPRDKNKLSSNKILYTFETLDGNIWICTLDGGLNRFNPNSNTFETFMHDPSDSLSIAQNSVWAGVEDSKNRLWVALRTKGISLFDREKKHFYNYGDSFKGGNGLLSNNVLYVFIDSKERLLIGTSLGLNVVDLTTLDVLIPDELTFNHIDDKTINGTGINYITEDYLGNIWLGADNGIHKLNSNLKLVRSYSSEDGLPNNLVVGVAEDNNKNLWITTKGGLSLLNPVTNKFMNFNIHDGIQGPEYQSKSIERLDDGRILVGGINGFNIFHPNDIVISSPKALKPLITNFKLNNRIITSGDSLNNRVLFRKAIERTDNLLLKHDENYISFEFVALNFENPEQVQYAYKMQGLDDSFIYIGTNRNVNLSNLKSGEYTFEVKASTDGQWENVPTTFINIEILPPFWKTWWAYLIYFLISAGIVWIIIHFYTLKVQEEQQHELDQMKLKFFVNVSHEFRTPLTLILNPVDKILSSFRSDPETIKESAISIQRSARRLLHLVNQLLDYRKMDVGMAPLQLKKGDAITFVEDIFLLFKGLAFKKEIDYKFVKTSINISAFFDFDKIEKIVTNLISNAIKYTDSGGEIEVSIGLVAGSNSESKLLQLKRREKGDFLEISIRDTGVGLDKDQLKNVFSRFNNIDSTKASLGIGLNFTKALIELHGGNIFVESQLGKGSEFIVRLPLDLKASSTSTVKNIKDEFLLNSIKSAEYEMLSISDELVDNKSALKIQNSENKILPTALIVEDNKELRLHLINDLKANYNVIEAVNGEEGIKAVDKYFPDVIISDVMMPKMDGFEMCRILKTNFDTCHIPVLLLTARSHEEDRIEGYENGADSYLSKPFMLDVLKARVENLLAAKKRLQNRFTELGSTIPSSSEVTTNNIDKAFLDRTTKIIIDNIDDVNFKQEDLLKKVGIGRSQFYRKISALTGQNPSAFIRTIRLKYASEKLLSEGYSIKEVTYMAGFNSTAYFSKTFRELFNMTPTEFIEKHKASNERVS</sequence>
<evidence type="ECO:0000259" key="10">
    <source>
        <dbReference type="PROSITE" id="PS01124"/>
    </source>
</evidence>
<evidence type="ECO:0000256" key="9">
    <source>
        <dbReference type="SAM" id="SignalP"/>
    </source>
</evidence>
<dbReference type="GO" id="GO:0000155">
    <property type="term" value="F:phosphorelay sensor kinase activity"/>
    <property type="evidence" value="ECO:0007669"/>
    <property type="project" value="InterPro"/>
</dbReference>
<dbReference type="GO" id="GO:0003700">
    <property type="term" value="F:DNA-binding transcription factor activity"/>
    <property type="evidence" value="ECO:0007669"/>
    <property type="project" value="InterPro"/>
</dbReference>
<dbReference type="SMART" id="SM00342">
    <property type="entry name" value="HTH_ARAC"/>
    <property type="match status" value="1"/>
</dbReference>
<dbReference type="InterPro" id="IPR018060">
    <property type="entry name" value="HTH_AraC"/>
</dbReference>
<keyword evidence="4" id="KW-0805">Transcription regulation</keyword>
<feature type="signal peptide" evidence="9">
    <location>
        <begin position="1"/>
        <end position="20"/>
    </location>
</feature>
<dbReference type="PROSITE" id="PS00041">
    <property type="entry name" value="HTH_ARAC_FAMILY_1"/>
    <property type="match status" value="1"/>
</dbReference>